<protein>
    <submittedName>
        <fullName evidence="3 4">cAMP factor</fullName>
    </submittedName>
</protein>
<reference evidence="4 5" key="1">
    <citation type="submission" date="2018-06" db="EMBL/GenBank/DDBJ databases">
        <authorList>
            <consortium name="Pathogen Informatics"/>
            <person name="Doyle S."/>
        </authorList>
    </citation>
    <scope>NUCLEOTIDE SEQUENCE [LARGE SCALE GENOMIC DNA]</scope>
    <source>
        <strain evidence="4 5">NCTC11819</strain>
    </source>
</reference>
<evidence type="ECO:0000313" key="2">
    <source>
        <dbReference type="EMBL" id="NMW94073.1"/>
    </source>
</evidence>
<dbReference type="InterPro" id="IPR010860">
    <property type="entry name" value="CAMP_factor"/>
</dbReference>
<evidence type="ECO:0000313" key="4">
    <source>
        <dbReference type="EMBL" id="STO16727.1"/>
    </source>
</evidence>
<dbReference type="EMBL" id="UGGQ01000006">
    <property type="protein sequence ID" value="STO16727.1"/>
    <property type="molecule type" value="Genomic_DNA"/>
</dbReference>
<feature type="chain" id="PRO_5044383275" evidence="1">
    <location>
        <begin position="28"/>
        <end position="263"/>
    </location>
</feature>
<name>A0A2J9KM99_9ACTO</name>
<evidence type="ECO:0000256" key="1">
    <source>
        <dbReference type="SAM" id="SignalP"/>
    </source>
</evidence>
<evidence type="ECO:0000313" key="7">
    <source>
        <dbReference type="Proteomes" id="UP000582487"/>
    </source>
</evidence>
<dbReference type="GeneID" id="61168634"/>
<keyword evidence="1" id="KW-0732">Signal</keyword>
<dbReference type="EMBL" id="JABCUS010000006">
    <property type="protein sequence ID" value="NMX03015.1"/>
    <property type="molecule type" value="Genomic_DNA"/>
</dbReference>
<dbReference type="Proteomes" id="UP000582487">
    <property type="component" value="Unassembled WGS sequence"/>
</dbReference>
<proteinExistence type="predicted"/>
<feature type="signal peptide" evidence="1">
    <location>
        <begin position="1"/>
        <end position="27"/>
    </location>
</feature>
<dbReference type="AlphaFoldDB" id="A0A2J9KM99"/>
<evidence type="ECO:0000313" key="5">
    <source>
        <dbReference type="Proteomes" id="UP000255284"/>
    </source>
</evidence>
<dbReference type="Proteomes" id="UP000575397">
    <property type="component" value="Unassembled WGS sequence"/>
</dbReference>
<evidence type="ECO:0000313" key="3">
    <source>
        <dbReference type="EMBL" id="NMX03015.1"/>
    </source>
</evidence>
<dbReference type="Proteomes" id="UP000255284">
    <property type="component" value="Unassembled WGS sequence"/>
</dbReference>
<comment type="caution">
    <text evidence="3">The sequence shown here is derived from an EMBL/GenBank/DDBJ whole genome shotgun (WGS) entry which is preliminary data.</text>
</comment>
<sequence>MNKKFIGFALAASLVLPGLAAPTVAFAADDNTNTTVAAITTAPETLTRTTAAEYLDQINNAIANVQEAQKNDPQADWGKEISKLLSTAAELSQVMESVAQHGMNLADADLEIARAQLVVEIGSTIKKSSDNLRYKIQKAHVELGFAVTRAIIRVANIGAKTPQLLDSIKDLQETYERVSTYPELTATSRANFYIKNGLNKFIWKVRVARDKNILGKKPYKVYRQLNREITKAVGVWFRARATVQDVANAVERLDNAYKTALNS</sequence>
<dbReference type="RefSeq" id="WP_004011681.1">
    <property type="nucleotide sequence ID" value="NZ_CAMPUA010000018.1"/>
</dbReference>
<organism evidence="3 6">
    <name type="scientific">Mobiluncus mulieris</name>
    <dbReference type="NCBI Taxonomy" id="2052"/>
    <lineage>
        <taxon>Bacteria</taxon>
        <taxon>Bacillati</taxon>
        <taxon>Actinomycetota</taxon>
        <taxon>Actinomycetes</taxon>
        <taxon>Actinomycetales</taxon>
        <taxon>Actinomycetaceae</taxon>
        <taxon>Mobiluncus</taxon>
    </lineage>
</organism>
<dbReference type="EMBL" id="JABCUV010000016">
    <property type="protein sequence ID" value="NMW94073.1"/>
    <property type="molecule type" value="Genomic_DNA"/>
</dbReference>
<gene>
    <name evidence="2" type="ORF">HHJ74_10380</name>
    <name evidence="3" type="ORF">HHJ77_03465</name>
    <name evidence="4" type="ORF">NCTC11819_01298</name>
</gene>
<reference evidence="6 7" key="2">
    <citation type="submission" date="2020-04" db="EMBL/GenBank/DDBJ databases">
        <title>Antimicrobial susceptibility and clonality of vaginal-derived multi-drug resistant Mobiluncus isolates in China.</title>
        <authorList>
            <person name="Zhang X."/>
        </authorList>
    </citation>
    <scope>NUCLEOTIDE SEQUENCE [LARGE SCALE GENOMIC DNA]</scope>
    <source>
        <strain evidence="3 6">12</strain>
        <strain evidence="2 7">7</strain>
    </source>
</reference>
<dbReference type="OrthoDB" id="3711824at2"/>
<evidence type="ECO:0000313" key="6">
    <source>
        <dbReference type="Proteomes" id="UP000575397"/>
    </source>
</evidence>
<accession>A0A2J9KM99</accession>
<dbReference type="Pfam" id="PF07373">
    <property type="entry name" value="CAMP_factor"/>
    <property type="match status" value="1"/>
</dbReference>